<keyword evidence="1" id="KW-0812">Transmembrane</keyword>
<protein>
    <submittedName>
        <fullName evidence="2">Uncharacterized protein</fullName>
    </submittedName>
</protein>
<evidence type="ECO:0000313" key="3">
    <source>
        <dbReference type="Proteomes" id="UP000067448"/>
    </source>
</evidence>
<reference evidence="2 3" key="2">
    <citation type="journal article" date="2016" name="Genome Announc.">
        <title>Draft Genome Sequences of Streptomyces scabiei S58, Streptomyces turgidiscabies T45, and Streptomyces acidiscabies a10, the Pathogens of Potato Common Scab, Isolated in Japan.</title>
        <authorList>
            <person name="Tomihama T."/>
            <person name="Nishi Y."/>
            <person name="Sakai M."/>
            <person name="Ikenaga M."/>
            <person name="Okubo T."/>
            <person name="Ikeda S."/>
        </authorList>
    </citation>
    <scope>NUCLEOTIDE SEQUENCE [LARGE SCALE GENOMIC DNA]</scope>
    <source>
        <strain evidence="2 3">S58</strain>
    </source>
</reference>
<evidence type="ECO:0000256" key="1">
    <source>
        <dbReference type="SAM" id="Phobius"/>
    </source>
</evidence>
<accession>A0A100JX39</accession>
<feature type="transmembrane region" description="Helical" evidence="1">
    <location>
        <begin position="38"/>
        <end position="60"/>
    </location>
</feature>
<name>A0A100JX39_STRSC</name>
<evidence type="ECO:0000313" key="2">
    <source>
        <dbReference type="EMBL" id="GAQ67291.1"/>
    </source>
</evidence>
<dbReference type="AlphaFoldDB" id="A0A100JX39"/>
<organism evidence="2 3">
    <name type="scientific">Streptomyces scabiei</name>
    <dbReference type="NCBI Taxonomy" id="1930"/>
    <lineage>
        <taxon>Bacteria</taxon>
        <taxon>Bacillati</taxon>
        <taxon>Actinomycetota</taxon>
        <taxon>Actinomycetes</taxon>
        <taxon>Kitasatosporales</taxon>
        <taxon>Streptomycetaceae</taxon>
        <taxon>Streptomyces</taxon>
    </lineage>
</organism>
<reference evidence="3" key="1">
    <citation type="submission" date="2015-11" db="EMBL/GenBank/DDBJ databases">
        <authorList>
            <consortium name="Cross-ministerial Strategic Innovation Promotion Program (SIP) consortium"/>
            <person name="Tomihama T."/>
            <person name="Ikenaga M."/>
            <person name="Sakai M."/>
            <person name="Okubo T."/>
            <person name="Ikeda S."/>
        </authorList>
    </citation>
    <scope>NUCLEOTIDE SEQUENCE [LARGE SCALE GENOMIC DNA]</scope>
    <source>
        <strain evidence="3">S58</strain>
    </source>
</reference>
<keyword evidence="1" id="KW-0472">Membrane</keyword>
<dbReference type="Pfam" id="PF19857">
    <property type="entry name" value="DUF6332"/>
    <property type="match status" value="1"/>
</dbReference>
<keyword evidence="1" id="KW-1133">Transmembrane helix</keyword>
<gene>
    <name evidence="2" type="ORF">SsS58_07744</name>
</gene>
<dbReference type="Proteomes" id="UP000067448">
    <property type="component" value="Unassembled WGS sequence"/>
</dbReference>
<sequence length="70" mass="7616">MEMLFALFAGAVLAGAAYFGVTSFLPNVFGSLRDRESLIGPLALAVTAVVFIVVVSIVLTRFRRATRLRR</sequence>
<dbReference type="EMBL" id="BCMM01000054">
    <property type="protein sequence ID" value="GAQ67291.1"/>
    <property type="molecule type" value="Genomic_DNA"/>
</dbReference>
<reference evidence="3" key="3">
    <citation type="submission" date="2016-02" db="EMBL/GenBank/DDBJ databases">
        <title>Draft genome of pathogenic Streptomyces sp. in Japan.</title>
        <authorList>
            <person name="Tomihama T."/>
            <person name="Ikenaga M."/>
            <person name="Sakai M."/>
            <person name="Okubo T."/>
            <person name="Ikeda S."/>
        </authorList>
    </citation>
    <scope>NUCLEOTIDE SEQUENCE [LARGE SCALE GENOMIC DNA]</scope>
    <source>
        <strain evidence="3">S58</strain>
    </source>
</reference>
<comment type="caution">
    <text evidence="2">The sequence shown here is derived from an EMBL/GenBank/DDBJ whole genome shotgun (WGS) entry which is preliminary data.</text>
</comment>
<proteinExistence type="predicted"/>
<dbReference type="InterPro" id="IPR046295">
    <property type="entry name" value="DUF6332"/>
</dbReference>